<dbReference type="PANTHER" id="PTHR12835">
    <property type="entry name" value="BIOTIN PROTEIN LIGASE"/>
    <property type="match status" value="1"/>
</dbReference>
<dbReference type="CDD" id="cd16442">
    <property type="entry name" value="BPL"/>
    <property type="match status" value="1"/>
</dbReference>
<dbReference type="EC" id="6.3.4.15" evidence="4"/>
<dbReference type="PANTHER" id="PTHR12835:SF5">
    <property type="entry name" value="BIOTIN--PROTEIN LIGASE"/>
    <property type="match status" value="1"/>
</dbReference>
<evidence type="ECO:0000256" key="1">
    <source>
        <dbReference type="ARBA" id="ARBA00022598"/>
    </source>
</evidence>
<evidence type="ECO:0000313" key="6">
    <source>
        <dbReference type="Proteomes" id="UP000629596"/>
    </source>
</evidence>
<dbReference type="Pfam" id="PF03099">
    <property type="entry name" value="BPL_LplA_LipB"/>
    <property type="match status" value="1"/>
</dbReference>
<dbReference type="Proteomes" id="UP000256321">
    <property type="component" value="Unassembled WGS sequence"/>
</dbReference>
<dbReference type="InterPro" id="IPR004408">
    <property type="entry name" value="Biotin_CoA_COase_ligase"/>
</dbReference>
<dbReference type="NCBIfam" id="TIGR00121">
    <property type="entry name" value="birA_ligase"/>
    <property type="match status" value="1"/>
</dbReference>
<dbReference type="Gene3D" id="3.30.930.10">
    <property type="entry name" value="Bira Bifunctional Protein, Domain 2"/>
    <property type="match status" value="1"/>
</dbReference>
<dbReference type="AlphaFoldDB" id="A0A3D8HA42"/>
<keyword evidence="1 4" id="KW-0436">Ligase</keyword>
<reference evidence="3 6" key="2">
    <citation type="submission" date="2020-08" db="EMBL/GenBank/DDBJ databases">
        <title>Genome public.</title>
        <authorList>
            <person name="Liu C."/>
            <person name="Sun Q."/>
        </authorList>
    </citation>
    <scope>NUCLEOTIDE SEQUENCE [LARGE SCALE GENOMIC DNA]</scope>
    <source>
        <strain evidence="3 6">426_9</strain>
    </source>
</reference>
<dbReference type="GO" id="GO:0004077">
    <property type="term" value="F:biotin--[biotin carboxyl-carrier protein] ligase activity"/>
    <property type="evidence" value="ECO:0007669"/>
    <property type="project" value="UniProtKB-EC"/>
</dbReference>
<dbReference type="InterPro" id="IPR004143">
    <property type="entry name" value="BPL_LPL_catalytic"/>
</dbReference>
<dbReference type="SUPFAM" id="SSF55681">
    <property type="entry name" value="Class II aaRS and biotin synthetases"/>
    <property type="match status" value="1"/>
</dbReference>
<comment type="caution">
    <text evidence="4">The sequence shown here is derived from an EMBL/GenBank/DDBJ whole genome shotgun (WGS) entry which is preliminary data.</text>
</comment>
<dbReference type="GO" id="GO:0005737">
    <property type="term" value="C:cytoplasm"/>
    <property type="evidence" value="ECO:0007669"/>
    <property type="project" value="TreeGrafter"/>
</dbReference>
<organism evidence="4 5">
    <name type="scientific">Parabacteroides acidifaciens</name>
    <dbReference type="NCBI Taxonomy" id="2290935"/>
    <lineage>
        <taxon>Bacteria</taxon>
        <taxon>Pseudomonadati</taxon>
        <taxon>Bacteroidota</taxon>
        <taxon>Bacteroidia</taxon>
        <taxon>Bacteroidales</taxon>
        <taxon>Tannerellaceae</taxon>
        <taxon>Parabacteroides</taxon>
    </lineage>
</organism>
<proteinExistence type="predicted"/>
<dbReference type="EMBL" id="QREV01000063">
    <property type="protein sequence ID" value="RDU47721.1"/>
    <property type="molecule type" value="Genomic_DNA"/>
</dbReference>
<dbReference type="RefSeq" id="WP_115501022.1">
    <property type="nucleotide sequence ID" value="NZ_JACRTI010000063.1"/>
</dbReference>
<evidence type="ECO:0000313" key="4">
    <source>
        <dbReference type="EMBL" id="RDU47721.1"/>
    </source>
</evidence>
<keyword evidence="6" id="KW-1185">Reference proteome</keyword>
<feature type="domain" description="BPL/LPL catalytic" evidence="2">
    <location>
        <begin position="5"/>
        <end position="184"/>
    </location>
</feature>
<reference evidence="4 5" key="1">
    <citation type="submission" date="2018-07" db="EMBL/GenBank/DDBJ databases">
        <title>Parabacteroides acidifaciens nov. sp., isolated from human feces.</title>
        <authorList>
            <person name="Wang Y.J."/>
        </authorList>
    </citation>
    <scope>NUCLEOTIDE SEQUENCE [LARGE SCALE GENOMIC DNA]</scope>
    <source>
        <strain evidence="4 5">426-9</strain>
    </source>
</reference>
<sequence length="249" mass="28487">MNKENETPRIIRLNETNSTNNYLRELLAGDALPEGSLVIADFQTAGKGQVGNSWESEAGKNLMFSLLLYPDFLPANRQFLISQIASLSVKETLDGYIDSVTVKWPNDIYWKDRKICGMLIENDLSGQHLYCSVIGIGLNINQEVFRSNAPNPVSLTQITGKTYDREEVLKRFLHIFFNYYCLLLQEKEEEIRAAYMAALYRGDGYYPYADENGRFEARIHAIEPTGHLILQLRGGERRRYAFKEVTTVI</sequence>
<protein>
    <submittedName>
        <fullName evidence="4">Biotin--[acetyl-CoA-carboxylase] ligase</fullName>
        <ecNumber evidence="4">6.3.4.15</ecNumber>
    </submittedName>
</protein>
<dbReference type="EMBL" id="JACRTI010000063">
    <property type="protein sequence ID" value="MBC8603527.1"/>
    <property type="molecule type" value="Genomic_DNA"/>
</dbReference>
<evidence type="ECO:0000313" key="3">
    <source>
        <dbReference type="EMBL" id="MBC8603527.1"/>
    </source>
</evidence>
<gene>
    <name evidence="4" type="ORF">DWU89_18030</name>
    <name evidence="3" type="ORF">H8784_17595</name>
</gene>
<dbReference type="PROSITE" id="PS51733">
    <property type="entry name" value="BPL_LPL_CATALYTIC"/>
    <property type="match status" value="1"/>
</dbReference>
<name>A0A3D8HA42_9BACT</name>
<accession>A0A3D8HA42</accession>
<evidence type="ECO:0000259" key="2">
    <source>
        <dbReference type="PROSITE" id="PS51733"/>
    </source>
</evidence>
<evidence type="ECO:0000313" key="5">
    <source>
        <dbReference type="Proteomes" id="UP000256321"/>
    </source>
</evidence>
<dbReference type="InterPro" id="IPR045864">
    <property type="entry name" value="aa-tRNA-synth_II/BPL/LPL"/>
</dbReference>
<dbReference type="Proteomes" id="UP000629596">
    <property type="component" value="Unassembled WGS sequence"/>
</dbReference>